<evidence type="ECO:0000256" key="1">
    <source>
        <dbReference type="ARBA" id="ARBA00010296"/>
    </source>
</evidence>
<dbReference type="EMBL" id="FZOA01000002">
    <property type="protein sequence ID" value="SNR70390.1"/>
    <property type="molecule type" value="Genomic_DNA"/>
</dbReference>
<dbReference type="Pfam" id="PF08085">
    <property type="entry name" value="Entericidin"/>
    <property type="match status" value="1"/>
</dbReference>
<keyword evidence="9" id="KW-1185">Reference proteome</keyword>
<evidence type="ECO:0000256" key="3">
    <source>
        <dbReference type="ARBA" id="ARBA00022729"/>
    </source>
</evidence>
<keyword evidence="4" id="KW-0472">Membrane</keyword>
<keyword evidence="5" id="KW-0564">Palmitate</keyword>
<protein>
    <submittedName>
        <fullName evidence="8">Predicted small secreted protein</fullName>
    </submittedName>
</protein>
<dbReference type="GO" id="GO:0009636">
    <property type="term" value="P:response to toxic substance"/>
    <property type="evidence" value="ECO:0007669"/>
    <property type="project" value="InterPro"/>
</dbReference>
<sequence>MTRITMLLLFALSAMTLAACNTIHGVGKDIEQAGEAIQKSTQ</sequence>
<evidence type="ECO:0000313" key="9">
    <source>
        <dbReference type="Proteomes" id="UP000198305"/>
    </source>
</evidence>
<dbReference type="AlphaFoldDB" id="A0A238YH40"/>
<dbReference type="Proteomes" id="UP000198305">
    <property type="component" value="Unassembled WGS sequence"/>
</dbReference>
<dbReference type="OrthoDB" id="9181810at2"/>
<dbReference type="GO" id="GO:0016020">
    <property type="term" value="C:membrane"/>
    <property type="evidence" value="ECO:0007669"/>
    <property type="project" value="InterPro"/>
</dbReference>
<evidence type="ECO:0000256" key="5">
    <source>
        <dbReference type="ARBA" id="ARBA00023139"/>
    </source>
</evidence>
<accession>A0A238YH40</accession>
<dbReference type="PROSITE" id="PS51257">
    <property type="entry name" value="PROKAR_LIPOPROTEIN"/>
    <property type="match status" value="1"/>
</dbReference>
<gene>
    <name evidence="8" type="ORF">SAMN05192560_0595</name>
</gene>
<keyword evidence="6" id="KW-0449">Lipoprotein</keyword>
<dbReference type="InterPro" id="IPR012556">
    <property type="entry name" value="Entericidin"/>
</dbReference>
<proteinExistence type="inferred from homology"/>
<feature type="signal peptide" evidence="7">
    <location>
        <begin position="1"/>
        <end position="18"/>
    </location>
</feature>
<name>A0A238YH40_9PROT</name>
<feature type="chain" id="PRO_5012195795" evidence="7">
    <location>
        <begin position="19"/>
        <end position="42"/>
    </location>
</feature>
<evidence type="ECO:0000256" key="4">
    <source>
        <dbReference type="ARBA" id="ARBA00023136"/>
    </source>
</evidence>
<reference evidence="9" key="1">
    <citation type="submission" date="2017-06" db="EMBL/GenBank/DDBJ databases">
        <authorList>
            <person name="Varghese N."/>
            <person name="Submissions S."/>
        </authorList>
    </citation>
    <scope>NUCLEOTIDE SEQUENCE [LARGE SCALE GENOMIC DNA]</scope>
    <source>
        <strain evidence="9">Ca-68</strain>
    </source>
</reference>
<evidence type="ECO:0000256" key="2">
    <source>
        <dbReference type="ARBA" id="ARBA00022475"/>
    </source>
</evidence>
<evidence type="ECO:0000256" key="7">
    <source>
        <dbReference type="SAM" id="SignalP"/>
    </source>
</evidence>
<comment type="similarity">
    <text evidence="1">Belongs to the EcnA/EcnB lipoprotein family.</text>
</comment>
<keyword evidence="3 7" id="KW-0732">Signal</keyword>
<evidence type="ECO:0000256" key="6">
    <source>
        <dbReference type="ARBA" id="ARBA00023288"/>
    </source>
</evidence>
<organism evidence="8 9">
    <name type="scientific">Methylobacillus rhizosphaerae</name>
    <dbReference type="NCBI Taxonomy" id="551994"/>
    <lineage>
        <taxon>Bacteria</taxon>
        <taxon>Pseudomonadati</taxon>
        <taxon>Pseudomonadota</taxon>
        <taxon>Betaproteobacteria</taxon>
        <taxon>Nitrosomonadales</taxon>
        <taxon>Methylophilaceae</taxon>
        <taxon>Methylobacillus</taxon>
    </lineage>
</organism>
<keyword evidence="2" id="KW-1003">Cell membrane</keyword>
<evidence type="ECO:0000313" key="8">
    <source>
        <dbReference type="EMBL" id="SNR70390.1"/>
    </source>
</evidence>